<comment type="caution">
    <text evidence="11">The sequence shown here is derived from an EMBL/GenBank/DDBJ whole genome shotgun (WGS) entry which is preliminary data.</text>
</comment>
<sequence length="224" mass="22899">MSARRLALLFAGVFLLALAALLPLGVALRAASLPASLRYVAAEGSLWNGRLAEVQLGSFELGDVDADLAALPLALGRIRLDLRAAHLRWRLLGGDARGVEHADGALPLDLPGGTGAATLHLEDVALVFADGGCRRAGGRVALDLALGDTLPPQRLEGVPACSGERGDLVLAGDGGVPLEARLEVAADGRAILRMTSGIETPALIAAGFTPGPAGASLVREGRLF</sequence>
<reference evidence="11" key="2">
    <citation type="submission" date="2021-04" db="EMBL/GenBank/DDBJ databases">
        <authorList>
            <person name="Karlyshev A.V."/>
        </authorList>
    </citation>
    <scope>NUCLEOTIDE SEQUENCE</scope>
    <source>
        <strain evidence="11">LMG 29479</strain>
    </source>
</reference>
<comment type="subcellular location">
    <subcellularLocation>
        <location evidence="1">Cell inner membrane</location>
    </subcellularLocation>
</comment>
<protein>
    <recommendedName>
        <fullName evidence="3">Type II secretion system protein N</fullName>
    </recommendedName>
    <alternativeName>
        <fullName evidence="10">General secretion pathway protein N</fullName>
    </alternativeName>
</protein>
<keyword evidence="6" id="KW-0997">Cell inner membrane</keyword>
<gene>
    <name evidence="11" type="primary">gspN</name>
    <name evidence="12" type="ORF">KB893_017500</name>
    <name evidence="11" type="ORF">KB893_13160</name>
</gene>
<evidence type="ECO:0000256" key="6">
    <source>
        <dbReference type="ARBA" id="ARBA00022519"/>
    </source>
</evidence>
<evidence type="ECO:0000256" key="9">
    <source>
        <dbReference type="ARBA" id="ARBA00023136"/>
    </source>
</evidence>
<dbReference type="GO" id="GO:0015628">
    <property type="term" value="P:protein secretion by the type II secretion system"/>
    <property type="evidence" value="ECO:0007669"/>
    <property type="project" value="InterPro"/>
</dbReference>
<dbReference type="RefSeq" id="WP_211927363.1">
    <property type="nucleotide sequence ID" value="NZ_JAGQFT020000016.1"/>
</dbReference>
<dbReference type="Proteomes" id="UP000675747">
    <property type="component" value="Unassembled WGS sequence"/>
</dbReference>
<evidence type="ECO:0000256" key="2">
    <source>
        <dbReference type="ARBA" id="ARBA00007208"/>
    </source>
</evidence>
<keyword evidence="8" id="KW-0653">Protein transport</keyword>
<dbReference type="AlphaFoldDB" id="A0A8J7VUH4"/>
<dbReference type="InterPro" id="IPR022792">
    <property type="entry name" value="T2SS_protein-GspN"/>
</dbReference>
<keyword evidence="4" id="KW-0813">Transport</keyword>
<keyword evidence="9" id="KW-0472">Membrane</keyword>
<comment type="similarity">
    <text evidence="2">Belongs to the GSP N family.</text>
</comment>
<evidence type="ECO:0000256" key="7">
    <source>
        <dbReference type="ARBA" id="ARBA00022692"/>
    </source>
</evidence>
<evidence type="ECO:0000256" key="1">
    <source>
        <dbReference type="ARBA" id="ARBA00004533"/>
    </source>
</evidence>
<dbReference type="EMBL" id="JAGQFT020000016">
    <property type="protein sequence ID" value="MBS7458931.1"/>
    <property type="molecule type" value="Genomic_DNA"/>
</dbReference>
<proteinExistence type="inferred from homology"/>
<keyword evidence="13" id="KW-1185">Reference proteome</keyword>
<evidence type="ECO:0000256" key="10">
    <source>
        <dbReference type="ARBA" id="ARBA00030772"/>
    </source>
</evidence>
<evidence type="ECO:0000256" key="4">
    <source>
        <dbReference type="ARBA" id="ARBA00022448"/>
    </source>
</evidence>
<accession>A0A8J7VUH4</accession>
<keyword evidence="5" id="KW-1003">Cell membrane</keyword>
<evidence type="ECO:0000313" key="12">
    <source>
        <dbReference type="EMBL" id="MBS7458931.1"/>
    </source>
</evidence>
<dbReference type="Pfam" id="PF01203">
    <property type="entry name" value="T2SSN"/>
    <property type="match status" value="1"/>
</dbReference>
<keyword evidence="7" id="KW-0812">Transmembrane</keyword>
<evidence type="ECO:0000313" key="11">
    <source>
        <dbReference type="EMBL" id="MBR0563455.1"/>
    </source>
</evidence>
<evidence type="ECO:0000313" key="13">
    <source>
        <dbReference type="Proteomes" id="UP000675747"/>
    </source>
</evidence>
<dbReference type="GO" id="GO:0015627">
    <property type="term" value="C:type II protein secretion system complex"/>
    <property type="evidence" value="ECO:0007669"/>
    <property type="project" value="InterPro"/>
</dbReference>
<name>A0A8J7VUH4_9GAMM</name>
<reference evidence="12 13" key="1">
    <citation type="journal article" date="2021" name="Microbiol. Resour. Announc.">
        <title>Draft Genome Sequence of Coralloluteibacterium stylophorae LMG 29479T.</title>
        <authorList>
            <person name="Karlyshev A.V."/>
            <person name="Kudryashova E.B."/>
            <person name="Ariskina E.V."/>
            <person name="Conroy A.P."/>
            <person name="Abidueva E.Y."/>
        </authorList>
    </citation>
    <scope>NUCLEOTIDE SEQUENCE [LARGE SCALE GENOMIC DNA]</scope>
    <source>
        <strain evidence="12 13">LMG 29479</strain>
    </source>
</reference>
<dbReference type="GO" id="GO:0005886">
    <property type="term" value="C:plasma membrane"/>
    <property type="evidence" value="ECO:0007669"/>
    <property type="project" value="UniProtKB-SubCell"/>
</dbReference>
<dbReference type="EMBL" id="JAGQFT010000134">
    <property type="protein sequence ID" value="MBR0563455.1"/>
    <property type="molecule type" value="Genomic_DNA"/>
</dbReference>
<evidence type="ECO:0000256" key="3">
    <source>
        <dbReference type="ARBA" id="ARBA00021563"/>
    </source>
</evidence>
<organism evidence="11">
    <name type="scientific">Coralloluteibacterium stylophorae</name>
    <dbReference type="NCBI Taxonomy" id="1776034"/>
    <lineage>
        <taxon>Bacteria</taxon>
        <taxon>Pseudomonadati</taxon>
        <taxon>Pseudomonadota</taxon>
        <taxon>Gammaproteobacteria</taxon>
        <taxon>Lysobacterales</taxon>
        <taxon>Lysobacteraceae</taxon>
        <taxon>Coralloluteibacterium</taxon>
    </lineage>
</organism>
<evidence type="ECO:0000256" key="5">
    <source>
        <dbReference type="ARBA" id="ARBA00022475"/>
    </source>
</evidence>
<evidence type="ECO:0000256" key="8">
    <source>
        <dbReference type="ARBA" id="ARBA00022927"/>
    </source>
</evidence>